<gene>
    <name evidence="7" type="primary">patA_1</name>
    <name evidence="7" type="ORF">NCTC8297_00880</name>
</gene>
<evidence type="ECO:0000256" key="3">
    <source>
        <dbReference type="ARBA" id="ARBA00022679"/>
    </source>
</evidence>
<name>A0A379T5V1_SALER</name>
<evidence type="ECO:0000256" key="1">
    <source>
        <dbReference type="ARBA" id="ARBA00001933"/>
    </source>
</evidence>
<dbReference type="Proteomes" id="UP000254741">
    <property type="component" value="Unassembled WGS sequence"/>
</dbReference>
<comment type="similarity">
    <text evidence="6">Belongs to the class-III pyridoxal-phosphate-dependent aminotransferase family.</text>
</comment>
<dbReference type="InterPro" id="IPR049704">
    <property type="entry name" value="Aminotrans_3_PPA_site"/>
</dbReference>
<dbReference type="InterPro" id="IPR015421">
    <property type="entry name" value="PyrdxlP-dep_Trfase_major"/>
</dbReference>
<dbReference type="InterPro" id="IPR005814">
    <property type="entry name" value="Aminotrans_3"/>
</dbReference>
<dbReference type="Pfam" id="PF00202">
    <property type="entry name" value="Aminotran_3"/>
    <property type="match status" value="1"/>
</dbReference>
<dbReference type="PANTHER" id="PTHR11986:SF112">
    <property type="entry name" value="PUTRESCINE AMINOTRANSFERASE"/>
    <property type="match status" value="1"/>
</dbReference>
<dbReference type="GO" id="GO:0042802">
    <property type="term" value="F:identical protein binding"/>
    <property type="evidence" value="ECO:0007669"/>
    <property type="project" value="TreeGrafter"/>
</dbReference>
<dbReference type="EMBL" id="UGXG01000002">
    <property type="protein sequence ID" value="SUG45691.1"/>
    <property type="molecule type" value="Genomic_DNA"/>
</dbReference>
<dbReference type="PROSITE" id="PS00600">
    <property type="entry name" value="AA_TRANSFER_CLASS_3"/>
    <property type="match status" value="1"/>
</dbReference>
<dbReference type="EC" id="2.6.1.82" evidence="5"/>
<evidence type="ECO:0000256" key="2">
    <source>
        <dbReference type="ARBA" id="ARBA00022576"/>
    </source>
</evidence>
<evidence type="ECO:0000256" key="6">
    <source>
        <dbReference type="RuleBase" id="RU003560"/>
    </source>
</evidence>
<dbReference type="InterPro" id="IPR015422">
    <property type="entry name" value="PyrdxlP-dep_Trfase_small"/>
</dbReference>
<keyword evidence="2 7" id="KW-0032">Aminotransferase</keyword>
<dbReference type="Gene3D" id="3.90.1150.10">
    <property type="entry name" value="Aspartate Aminotransferase, domain 1"/>
    <property type="match status" value="1"/>
</dbReference>
<comment type="cofactor">
    <cofactor evidence="1">
        <name>pyridoxal 5'-phosphate</name>
        <dbReference type="ChEBI" id="CHEBI:597326"/>
    </cofactor>
</comment>
<dbReference type="NCBIfam" id="TIGR03372">
    <property type="entry name" value="putres_am_tran"/>
    <property type="match status" value="1"/>
</dbReference>
<dbReference type="PANTHER" id="PTHR11986">
    <property type="entry name" value="AMINOTRANSFERASE CLASS III"/>
    <property type="match status" value="1"/>
</dbReference>
<organism evidence="7 8">
    <name type="scientific">Salmonella enterica subsp. arizonae</name>
    <dbReference type="NCBI Taxonomy" id="59203"/>
    <lineage>
        <taxon>Bacteria</taxon>
        <taxon>Pseudomonadati</taxon>
        <taxon>Pseudomonadota</taxon>
        <taxon>Gammaproteobacteria</taxon>
        <taxon>Enterobacterales</taxon>
        <taxon>Enterobacteriaceae</taxon>
        <taxon>Salmonella</taxon>
    </lineage>
</organism>
<evidence type="ECO:0000256" key="4">
    <source>
        <dbReference type="ARBA" id="ARBA00022898"/>
    </source>
</evidence>
<dbReference type="SUPFAM" id="SSF53383">
    <property type="entry name" value="PLP-dependent transferases"/>
    <property type="match status" value="1"/>
</dbReference>
<dbReference type="PIRSF" id="PIRSF000521">
    <property type="entry name" value="Transaminase_4ab_Lys_Orn"/>
    <property type="match status" value="1"/>
</dbReference>
<dbReference type="AlphaFoldDB" id="A0A379T5V1"/>
<dbReference type="CDD" id="cd00610">
    <property type="entry name" value="OAT_like"/>
    <property type="match status" value="1"/>
</dbReference>
<keyword evidence="3 7" id="KW-0808">Transferase</keyword>
<protein>
    <recommendedName>
        <fullName evidence="5">Putrescine aminotransferase</fullName>
        <ecNumber evidence="5">2.6.1.82</ecNumber>
    </recommendedName>
</protein>
<dbReference type="FunFam" id="3.40.640.10:FF:000004">
    <property type="entry name" value="Acetylornithine aminotransferase"/>
    <property type="match status" value="1"/>
</dbReference>
<reference evidence="7 8" key="1">
    <citation type="submission" date="2018-06" db="EMBL/GenBank/DDBJ databases">
        <authorList>
            <consortium name="Pathogen Informatics"/>
            <person name="Doyle S."/>
        </authorList>
    </citation>
    <scope>NUCLEOTIDE SEQUENCE [LARGE SCALE GENOMIC DNA]</scope>
    <source>
        <strain evidence="7 8">NCTC8297</strain>
    </source>
</reference>
<sequence length="335" mass="36109">MRAILAKTLAALTPGKLKYSFFCNSGTESVEAALKLAKAYQSPRGKFTFIATSGAFHGKSLGALSATAKSTFRKPFMPLLPGFRHVTFGNINAMRMAFSEGKKTGDEIAAVILEPIQGEGGVILPPQGYLTEVRKLCDEFGALMILDEVQTGMGRTGKMFACEHENVQPDILCLAKALGGGVMPIGATIATEEVFSVLFDNPFLHTTTFGGNPLACAAALATINVLLEQNLPALAEQKGDTLLDGFRQLAREYPDLVHDARGKGMLMAIEFVDNETGYRFASEMFRQRVLVAGTLNNAKTIRIEPPLTLTIELCEQVLKSARNALAAMQVSVEEV</sequence>
<proteinExistence type="inferred from homology"/>
<evidence type="ECO:0000313" key="8">
    <source>
        <dbReference type="Proteomes" id="UP000254741"/>
    </source>
</evidence>
<accession>A0A379T5V1</accession>
<dbReference type="InterPro" id="IPR017747">
    <property type="entry name" value="Putrescine_aminotransferase"/>
</dbReference>
<evidence type="ECO:0000313" key="7">
    <source>
        <dbReference type="EMBL" id="SUG45691.1"/>
    </source>
</evidence>
<dbReference type="InterPro" id="IPR015424">
    <property type="entry name" value="PyrdxlP-dep_Trfase"/>
</dbReference>
<dbReference type="GO" id="GO:0033094">
    <property type="term" value="F:putrescine--2-oxoglutarate transaminase activity"/>
    <property type="evidence" value="ECO:0007669"/>
    <property type="project" value="UniProtKB-UniRule"/>
</dbReference>
<dbReference type="NCBIfam" id="NF008570">
    <property type="entry name" value="PRK11522.1"/>
    <property type="match status" value="1"/>
</dbReference>
<dbReference type="GO" id="GO:0030170">
    <property type="term" value="F:pyridoxal phosphate binding"/>
    <property type="evidence" value="ECO:0007669"/>
    <property type="project" value="InterPro"/>
</dbReference>
<dbReference type="InterPro" id="IPR050103">
    <property type="entry name" value="Class-III_PLP-dep_AT"/>
</dbReference>
<dbReference type="Gene3D" id="3.40.640.10">
    <property type="entry name" value="Type I PLP-dependent aspartate aminotransferase-like (Major domain)"/>
    <property type="match status" value="1"/>
</dbReference>
<evidence type="ECO:0000256" key="5">
    <source>
        <dbReference type="NCBIfam" id="TIGR03372"/>
    </source>
</evidence>
<keyword evidence="4 6" id="KW-0663">Pyridoxal phosphate</keyword>
<dbReference type="GO" id="GO:0009447">
    <property type="term" value="P:putrescine catabolic process"/>
    <property type="evidence" value="ECO:0007669"/>
    <property type="project" value="UniProtKB-UniRule"/>
</dbReference>